<evidence type="ECO:0000313" key="5">
    <source>
        <dbReference type="EMBL" id="BDD00267.1"/>
    </source>
</evidence>
<dbReference type="InterPro" id="IPR011991">
    <property type="entry name" value="ArsR-like_HTH"/>
</dbReference>
<gene>
    <name evidence="5" type="ORF">PEPS_25470</name>
</gene>
<dbReference type="InterPro" id="IPR036390">
    <property type="entry name" value="WH_DNA-bd_sf"/>
</dbReference>
<dbReference type="CDD" id="cd00090">
    <property type="entry name" value="HTH_ARSR"/>
    <property type="match status" value="1"/>
</dbReference>
<evidence type="ECO:0000256" key="1">
    <source>
        <dbReference type="ARBA" id="ARBA00023015"/>
    </source>
</evidence>
<dbReference type="EMBL" id="AP025292">
    <property type="protein sequence ID" value="BDD00267.1"/>
    <property type="molecule type" value="Genomic_DNA"/>
</dbReference>
<evidence type="ECO:0000256" key="3">
    <source>
        <dbReference type="ARBA" id="ARBA00023163"/>
    </source>
</evidence>
<keyword evidence="2" id="KW-0238">DNA-binding</keyword>
<dbReference type="PRINTS" id="PR00778">
    <property type="entry name" value="HTHARSR"/>
</dbReference>
<accession>A0ABM7VH29</accession>
<protein>
    <submittedName>
        <fullName evidence="5">Transcriptional regulator</fullName>
    </submittedName>
</protein>
<sequence>MNSKDKISFSEEQIRMATLAKAIAHPARIAILQHLLDANECICGDFVSKLPLSQSTVSQHLKELKNAGLINASANPPKMMYCINKPTFDELEQYFKNLVNRKAIKDCCEK</sequence>
<evidence type="ECO:0000259" key="4">
    <source>
        <dbReference type="PROSITE" id="PS50987"/>
    </source>
</evidence>
<dbReference type="PANTHER" id="PTHR33154">
    <property type="entry name" value="TRANSCRIPTIONAL REGULATOR, ARSR FAMILY"/>
    <property type="match status" value="1"/>
</dbReference>
<name>A0ABM7VH29_9BACT</name>
<dbReference type="Pfam" id="PF01022">
    <property type="entry name" value="HTH_5"/>
    <property type="match status" value="1"/>
</dbReference>
<keyword evidence="6" id="KW-1185">Reference proteome</keyword>
<keyword evidence="1" id="KW-0805">Transcription regulation</keyword>
<dbReference type="Proteomes" id="UP001354989">
    <property type="component" value="Chromosome"/>
</dbReference>
<dbReference type="InterPro" id="IPR001845">
    <property type="entry name" value="HTH_ArsR_DNA-bd_dom"/>
</dbReference>
<dbReference type="RefSeq" id="WP_332919569.1">
    <property type="nucleotide sequence ID" value="NZ_AP025292.1"/>
</dbReference>
<dbReference type="InterPro" id="IPR051081">
    <property type="entry name" value="HTH_MetalResp_TranReg"/>
</dbReference>
<keyword evidence="3" id="KW-0804">Transcription</keyword>
<dbReference type="Gene3D" id="1.10.10.10">
    <property type="entry name" value="Winged helix-like DNA-binding domain superfamily/Winged helix DNA-binding domain"/>
    <property type="match status" value="1"/>
</dbReference>
<dbReference type="SMART" id="SM00418">
    <property type="entry name" value="HTH_ARSR"/>
    <property type="match status" value="1"/>
</dbReference>
<evidence type="ECO:0000256" key="2">
    <source>
        <dbReference type="ARBA" id="ARBA00023125"/>
    </source>
</evidence>
<reference evidence="5 6" key="1">
    <citation type="submission" date="2021-12" db="EMBL/GenBank/DDBJ databases">
        <title>Genome sequencing of bacteria with rrn-lacking chromosome and rrn-plasmid.</title>
        <authorList>
            <person name="Anda M."/>
            <person name="Iwasaki W."/>
        </authorList>
    </citation>
    <scope>NUCLEOTIDE SEQUENCE [LARGE SCALE GENOMIC DNA]</scope>
    <source>
        <strain evidence="5 6">NBRC 101262</strain>
    </source>
</reference>
<dbReference type="SUPFAM" id="SSF46785">
    <property type="entry name" value="Winged helix' DNA-binding domain"/>
    <property type="match status" value="1"/>
</dbReference>
<proteinExistence type="predicted"/>
<dbReference type="InterPro" id="IPR036388">
    <property type="entry name" value="WH-like_DNA-bd_sf"/>
</dbReference>
<feature type="domain" description="HTH arsR-type" evidence="4">
    <location>
        <begin position="8"/>
        <end position="103"/>
    </location>
</feature>
<dbReference type="PROSITE" id="PS50987">
    <property type="entry name" value="HTH_ARSR_2"/>
    <property type="match status" value="1"/>
</dbReference>
<dbReference type="NCBIfam" id="NF033788">
    <property type="entry name" value="HTH_metalloreg"/>
    <property type="match status" value="1"/>
</dbReference>
<evidence type="ECO:0000313" key="6">
    <source>
        <dbReference type="Proteomes" id="UP001354989"/>
    </source>
</evidence>
<dbReference type="PANTHER" id="PTHR33154:SF15">
    <property type="entry name" value="REGULATORY PROTEIN ARSR"/>
    <property type="match status" value="1"/>
</dbReference>
<organism evidence="5 6">
    <name type="scientific">Persicobacter psychrovividus</name>
    <dbReference type="NCBI Taxonomy" id="387638"/>
    <lineage>
        <taxon>Bacteria</taxon>
        <taxon>Pseudomonadati</taxon>
        <taxon>Bacteroidota</taxon>
        <taxon>Cytophagia</taxon>
        <taxon>Cytophagales</taxon>
        <taxon>Persicobacteraceae</taxon>
        <taxon>Persicobacter</taxon>
    </lineage>
</organism>